<feature type="transmembrane region" description="Helical" evidence="9">
    <location>
        <begin position="12"/>
        <end position="33"/>
    </location>
</feature>
<sequence length="285" mass="29948">MKRSQNERVAELTLSLVALGSLGILTLITVFIFKEGLPALKEIGLWEFIGGTRWVPSKKIFGIFPMLVGSFMVTGGALAIGIPLGLGCAVYLSEFSSPGVARLLKSMIELLAGIPSVVFGFIGLTVVVPFIRTYFGGPGFSVLASSIVLGLMILPTMVSVSYDALRAVPESYRDGMMAVGATRWQAVRMVILPSARSGILAAAILATGRAMGETMAVIMVAGNATAVPESLLDPVRTLTSNIALEMGYSAGIHRQALFATGIVLFFLVTVLNLIAHAAVRGGSGR</sequence>
<dbReference type="GO" id="GO:0006817">
    <property type="term" value="P:phosphate ion transport"/>
    <property type="evidence" value="ECO:0007669"/>
    <property type="project" value="UniProtKB-KW"/>
</dbReference>
<keyword evidence="3 9" id="KW-0813">Transport</keyword>
<dbReference type="PANTHER" id="PTHR30425:SF1">
    <property type="entry name" value="PHOSPHATE TRANSPORT SYSTEM PERMEASE PROTEIN PSTC"/>
    <property type="match status" value="1"/>
</dbReference>
<evidence type="ECO:0000256" key="3">
    <source>
        <dbReference type="ARBA" id="ARBA00022448"/>
    </source>
</evidence>
<reference evidence="12" key="2">
    <citation type="journal article" date="2023" name="Biology">
        <title>Prokaryotic Life Associated with Coal-Fire Gas Vents Revealed by Metagenomics.</title>
        <authorList>
            <person name="Kadnikov V.V."/>
            <person name="Mardanov A.V."/>
            <person name="Beletsky A.V."/>
            <person name="Karnachuk O.V."/>
            <person name="Ravin N.V."/>
        </authorList>
    </citation>
    <scope>NUCLEOTIDE SEQUENCE</scope>
    <source>
        <strain evidence="12">Bu02</strain>
    </source>
</reference>
<dbReference type="GO" id="GO:0005315">
    <property type="term" value="F:phosphate transmembrane transporter activity"/>
    <property type="evidence" value="ECO:0007669"/>
    <property type="project" value="InterPro"/>
</dbReference>
<accession>A0AAT9LD35</accession>
<proteinExistence type="inferred from homology"/>
<keyword evidence="6 9" id="KW-0812">Transmembrane</keyword>
<protein>
    <recommendedName>
        <fullName evidence="10">Phosphate transport system permease protein</fullName>
    </recommendedName>
</protein>
<comment type="function">
    <text evidence="10">Part of the binding-protein-dependent transport system for phosphate; probably responsible for the translocation of the substrate across the membrane.</text>
</comment>
<reference evidence="12" key="1">
    <citation type="submission" date="2020-10" db="EMBL/GenBank/DDBJ databases">
        <authorList>
            <person name="Kadnikov V."/>
            <person name="Beletsky A.V."/>
            <person name="Mardanov A.V."/>
            <person name="Karnachuk O.V."/>
            <person name="Ravin N.V."/>
        </authorList>
    </citation>
    <scope>NUCLEOTIDE SEQUENCE</scope>
    <source>
        <strain evidence="12">Bu02</strain>
    </source>
</reference>
<keyword evidence="8 9" id="KW-0472">Membrane</keyword>
<evidence type="ECO:0000256" key="6">
    <source>
        <dbReference type="ARBA" id="ARBA00022692"/>
    </source>
</evidence>
<feature type="transmembrane region" description="Helical" evidence="9">
    <location>
        <begin position="143"/>
        <end position="165"/>
    </location>
</feature>
<evidence type="ECO:0000256" key="4">
    <source>
        <dbReference type="ARBA" id="ARBA00022475"/>
    </source>
</evidence>
<dbReference type="NCBIfam" id="TIGR02138">
    <property type="entry name" value="phosphate_pstC"/>
    <property type="match status" value="1"/>
</dbReference>
<evidence type="ECO:0000256" key="9">
    <source>
        <dbReference type="RuleBase" id="RU363032"/>
    </source>
</evidence>
<comment type="subcellular location">
    <subcellularLocation>
        <location evidence="1 9">Cell membrane</location>
        <topology evidence="1 9">Multi-pass membrane protein</topology>
    </subcellularLocation>
</comment>
<dbReference type="PROSITE" id="PS50928">
    <property type="entry name" value="ABC_TM1"/>
    <property type="match status" value="1"/>
</dbReference>
<dbReference type="GO" id="GO:0005886">
    <property type="term" value="C:plasma membrane"/>
    <property type="evidence" value="ECO:0007669"/>
    <property type="project" value="UniProtKB-SubCell"/>
</dbReference>
<feature type="transmembrane region" description="Helical" evidence="9">
    <location>
        <begin position="63"/>
        <end position="89"/>
    </location>
</feature>
<evidence type="ECO:0000256" key="7">
    <source>
        <dbReference type="ARBA" id="ARBA00022989"/>
    </source>
</evidence>
<feature type="transmembrane region" description="Helical" evidence="9">
    <location>
        <begin position="186"/>
        <end position="206"/>
    </location>
</feature>
<dbReference type="AlphaFoldDB" id="A0AAT9LD35"/>
<keyword evidence="4 10" id="KW-1003">Cell membrane</keyword>
<evidence type="ECO:0000256" key="2">
    <source>
        <dbReference type="ARBA" id="ARBA00007069"/>
    </source>
</evidence>
<evidence type="ECO:0000256" key="5">
    <source>
        <dbReference type="ARBA" id="ARBA00022592"/>
    </source>
</evidence>
<dbReference type="Gene3D" id="1.10.3720.10">
    <property type="entry name" value="MetI-like"/>
    <property type="match status" value="1"/>
</dbReference>
<feature type="transmembrane region" description="Helical" evidence="9">
    <location>
        <begin position="256"/>
        <end position="279"/>
    </location>
</feature>
<name>A0AAT9LD35_9FIRM</name>
<dbReference type="Pfam" id="PF00528">
    <property type="entry name" value="BPD_transp_1"/>
    <property type="match status" value="1"/>
</dbReference>
<evidence type="ECO:0000256" key="10">
    <source>
        <dbReference type="RuleBase" id="RU363054"/>
    </source>
</evidence>
<keyword evidence="5 10" id="KW-0592">Phosphate transport</keyword>
<keyword evidence="7 9" id="KW-1133">Transmembrane helix</keyword>
<organism evidence="12">
    <name type="scientific">Candidatus Fermentithermobacillus carboniphilus</name>
    <dbReference type="NCBI Taxonomy" id="3085328"/>
    <lineage>
        <taxon>Bacteria</taxon>
        <taxon>Bacillati</taxon>
        <taxon>Bacillota</taxon>
        <taxon>Candidatus Fermentithermobacillia</taxon>
        <taxon>Candidatus Fermentithermobacillales</taxon>
        <taxon>Candidatus Fermentithermobacillaceae</taxon>
        <taxon>Candidatus Fermentithermobacillus</taxon>
    </lineage>
</organism>
<dbReference type="InterPro" id="IPR051124">
    <property type="entry name" value="Phosphate_Transport_Permease"/>
</dbReference>
<dbReference type="InterPro" id="IPR035906">
    <property type="entry name" value="MetI-like_sf"/>
</dbReference>
<evidence type="ECO:0000259" key="11">
    <source>
        <dbReference type="PROSITE" id="PS50928"/>
    </source>
</evidence>
<evidence type="ECO:0000313" key="12">
    <source>
        <dbReference type="EMBL" id="QUL99004.1"/>
    </source>
</evidence>
<gene>
    <name evidence="12" type="primary">pstC</name>
    <name evidence="12" type="ORF">IMF26_02750</name>
</gene>
<dbReference type="PANTHER" id="PTHR30425">
    <property type="entry name" value="PHOSPHATE TRANSPORT SYSTEM PERMEASE PROTEIN PST"/>
    <property type="match status" value="1"/>
</dbReference>
<evidence type="ECO:0000256" key="8">
    <source>
        <dbReference type="ARBA" id="ARBA00023136"/>
    </source>
</evidence>
<comment type="similarity">
    <text evidence="2 10">Belongs to the binding-protein-dependent transport system permease family. CysTW subfamily.</text>
</comment>
<evidence type="ECO:0000256" key="1">
    <source>
        <dbReference type="ARBA" id="ARBA00004651"/>
    </source>
</evidence>
<feature type="transmembrane region" description="Helical" evidence="9">
    <location>
        <begin position="110"/>
        <end position="131"/>
    </location>
</feature>
<dbReference type="InterPro" id="IPR011864">
    <property type="entry name" value="Phosphate_PstC"/>
</dbReference>
<dbReference type="CDD" id="cd06261">
    <property type="entry name" value="TM_PBP2"/>
    <property type="match status" value="1"/>
</dbReference>
<feature type="domain" description="ABC transmembrane type-1" evidence="11">
    <location>
        <begin position="67"/>
        <end position="275"/>
    </location>
</feature>
<dbReference type="SUPFAM" id="SSF161098">
    <property type="entry name" value="MetI-like"/>
    <property type="match status" value="1"/>
</dbReference>
<dbReference type="InterPro" id="IPR000515">
    <property type="entry name" value="MetI-like"/>
</dbReference>
<dbReference type="EMBL" id="CP062796">
    <property type="protein sequence ID" value="QUL99004.1"/>
    <property type="molecule type" value="Genomic_DNA"/>
</dbReference>
<dbReference type="KEGG" id="fcz:IMF26_02750"/>